<reference evidence="2" key="1">
    <citation type="submission" date="2018-11" db="EMBL/GenBank/DDBJ databases">
        <authorList>
            <consortium name="Pathogen Informatics"/>
        </authorList>
    </citation>
    <scope>NUCLEOTIDE SEQUENCE</scope>
</reference>
<sequence length="114" mass="12633">MHRLGIPPSSQCPPNVSAVNWSTCRIAFSYLLAGAAAFTALAVFLAIGCFVYCIVCARNSTWRAKARQLNSAAVIVASRYSQVEWDRMGSENSSTIDQIDSNFRWTRDLKIRNA</sequence>
<proteinExistence type="predicted"/>
<gene>
    <name evidence="2" type="ORF">PXEA_LOCUS23767</name>
</gene>
<evidence type="ECO:0000313" key="3">
    <source>
        <dbReference type="Proteomes" id="UP000784294"/>
    </source>
</evidence>
<keyword evidence="1" id="KW-0472">Membrane</keyword>
<feature type="transmembrane region" description="Helical" evidence="1">
    <location>
        <begin position="30"/>
        <end position="57"/>
    </location>
</feature>
<accession>A0A3S5C235</accession>
<evidence type="ECO:0000256" key="1">
    <source>
        <dbReference type="SAM" id="Phobius"/>
    </source>
</evidence>
<dbReference type="EMBL" id="CAAALY010111332">
    <property type="protein sequence ID" value="VEL30327.1"/>
    <property type="molecule type" value="Genomic_DNA"/>
</dbReference>
<dbReference type="Proteomes" id="UP000784294">
    <property type="component" value="Unassembled WGS sequence"/>
</dbReference>
<evidence type="ECO:0000313" key="2">
    <source>
        <dbReference type="EMBL" id="VEL30327.1"/>
    </source>
</evidence>
<keyword evidence="3" id="KW-1185">Reference proteome</keyword>
<keyword evidence="1" id="KW-1133">Transmembrane helix</keyword>
<comment type="caution">
    <text evidence="2">The sequence shown here is derived from an EMBL/GenBank/DDBJ whole genome shotgun (WGS) entry which is preliminary data.</text>
</comment>
<organism evidence="2 3">
    <name type="scientific">Protopolystoma xenopodis</name>
    <dbReference type="NCBI Taxonomy" id="117903"/>
    <lineage>
        <taxon>Eukaryota</taxon>
        <taxon>Metazoa</taxon>
        <taxon>Spiralia</taxon>
        <taxon>Lophotrochozoa</taxon>
        <taxon>Platyhelminthes</taxon>
        <taxon>Monogenea</taxon>
        <taxon>Polyopisthocotylea</taxon>
        <taxon>Polystomatidea</taxon>
        <taxon>Polystomatidae</taxon>
        <taxon>Protopolystoma</taxon>
    </lineage>
</organism>
<keyword evidence="1" id="KW-0812">Transmembrane</keyword>
<name>A0A3S5C235_9PLAT</name>
<dbReference type="AlphaFoldDB" id="A0A3S5C235"/>
<protein>
    <submittedName>
        <fullName evidence="2">Uncharacterized protein</fullName>
    </submittedName>
</protein>